<dbReference type="AlphaFoldDB" id="D5GGL6"/>
<dbReference type="Proteomes" id="UP000006911">
    <property type="component" value="Unassembled WGS sequence"/>
</dbReference>
<sequence>MQYAQKRIPRAAPCRSQPEEKREEEKASPNHCPKATRMRVERSEASDIYILGEREMQQRTVCE</sequence>
<dbReference type="KEGG" id="tml:GSTUM_00007409001"/>
<gene>
    <name evidence="2" type="ORF">GSTUM_00007409001</name>
</gene>
<dbReference type="EMBL" id="FN430275">
    <property type="protein sequence ID" value="CAZ83638.1"/>
    <property type="molecule type" value="Genomic_DNA"/>
</dbReference>
<evidence type="ECO:0000313" key="3">
    <source>
        <dbReference type="Proteomes" id="UP000006911"/>
    </source>
</evidence>
<accession>D5GGL6</accession>
<name>D5GGL6_TUBMM</name>
<dbReference type="InParanoid" id="D5GGL6"/>
<evidence type="ECO:0000313" key="2">
    <source>
        <dbReference type="EMBL" id="CAZ83638.1"/>
    </source>
</evidence>
<dbReference type="GeneID" id="9185560"/>
<feature type="region of interest" description="Disordered" evidence="1">
    <location>
        <begin position="1"/>
        <end position="40"/>
    </location>
</feature>
<keyword evidence="3" id="KW-1185">Reference proteome</keyword>
<protein>
    <submittedName>
        <fullName evidence="2">(Perigord truffle) hypothetical protein</fullName>
    </submittedName>
</protein>
<feature type="compositionally biased region" description="Basic and acidic residues" evidence="1">
    <location>
        <begin position="17"/>
        <end position="28"/>
    </location>
</feature>
<organism evidence="2 3">
    <name type="scientific">Tuber melanosporum (strain Mel28)</name>
    <name type="common">Perigord black truffle</name>
    <dbReference type="NCBI Taxonomy" id="656061"/>
    <lineage>
        <taxon>Eukaryota</taxon>
        <taxon>Fungi</taxon>
        <taxon>Dikarya</taxon>
        <taxon>Ascomycota</taxon>
        <taxon>Pezizomycotina</taxon>
        <taxon>Pezizomycetes</taxon>
        <taxon>Pezizales</taxon>
        <taxon>Tuberaceae</taxon>
        <taxon>Tuber</taxon>
    </lineage>
</organism>
<dbReference type="HOGENOM" id="CLU_2887463_0_0_1"/>
<proteinExistence type="predicted"/>
<dbReference type="RefSeq" id="XP_002839447.1">
    <property type="nucleotide sequence ID" value="XM_002839401.1"/>
</dbReference>
<evidence type="ECO:0000256" key="1">
    <source>
        <dbReference type="SAM" id="MobiDB-lite"/>
    </source>
</evidence>
<reference evidence="2 3" key="1">
    <citation type="journal article" date="2010" name="Nature">
        <title>Perigord black truffle genome uncovers evolutionary origins and mechanisms of symbiosis.</title>
        <authorList>
            <person name="Martin F."/>
            <person name="Kohler A."/>
            <person name="Murat C."/>
            <person name="Balestrini R."/>
            <person name="Coutinho P.M."/>
            <person name="Jaillon O."/>
            <person name="Montanini B."/>
            <person name="Morin E."/>
            <person name="Noel B."/>
            <person name="Percudani R."/>
            <person name="Porcel B."/>
            <person name="Rubini A."/>
            <person name="Amicucci A."/>
            <person name="Amselem J."/>
            <person name="Anthouard V."/>
            <person name="Arcioni S."/>
            <person name="Artiguenave F."/>
            <person name="Aury J.M."/>
            <person name="Ballario P."/>
            <person name="Bolchi A."/>
            <person name="Brenna A."/>
            <person name="Brun A."/>
            <person name="Buee M."/>
            <person name="Cantarel B."/>
            <person name="Chevalier G."/>
            <person name="Couloux A."/>
            <person name="Da Silva C."/>
            <person name="Denoeud F."/>
            <person name="Duplessis S."/>
            <person name="Ghignone S."/>
            <person name="Hilselberger B."/>
            <person name="Iotti M."/>
            <person name="Marcais B."/>
            <person name="Mello A."/>
            <person name="Miranda M."/>
            <person name="Pacioni G."/>
            <person name="Quesneville H."/>
            <person name="Riccioni C."/>
            <person name="Ruotolo R."/>
            <person name="Splivallo R."/>
            <person name="Stocchi V."/>
            <person name="Tisserant E."/>
            <person name="Viscomi A.R."/>
            <person name="Zambonelli A."/>
            <person name="Zampieri E."/>
            <person name="Henrissat B."/>
            <person name="Lebrun M.H."/>
            <person name="Paolocci F."/>
            <person name="Bonfante P."/>
            <person name="Ottonello S."/>
            <person name="Wincker P."/>
        </authorList>
    </citation>
    <scope>NUCLEOTIDE SEQUENCE [LARGE SCALE GENOMIC DNA]</scope>
    <source>
        <strain evidence="2 3">Mel28</strain>
    </source>
</reference>